<dbReference type="Pfam" id="PF17963">
    <property type="entry name" value="Big_9"/>
    <property type="match status" value="1"/>
</dbReference>
<comment type="caution">
    <text evidence="4">The sequence shown here is derived from an EMBL/GenBank/DDBJ whole genome shotgun (WGS) entry which is preliminary data.</text>
</comment>
<protein>
    <submittedName>
        <fullName evidence="4">Gliding motility-associated C-terminal domain-containing protein</fullName>
    </submittedName>
</protein>
<dbReference type="Pfam" id="PF23237">
    <property type="entry name" value="HYR_4C"/>
    <property type="match status" value="1"/>
</dbReference>
<dbReference type="InterPro" id="IPR026341">
    <property type="entry name" value="T9SS_type_B"/>
</dbReference>
<evidence type="ECO:0000313" key="5">
    <source>
        <dbReference type="Proteomes" id="UP001139199"/>
    </source>
</evidence>
<accession>A0A9X1L0I6</accession>
<dbReference type="Gene3D" id="2.60.40.10">
    <property type="entry name" value="Immunoglobulins"/>
    <property type="match status" value="1"/>
</dbReference>
<feature type="region of interest" description="Disordered" evidence="2">
    <location>
        <begin position="1693"/>
        <end position="1712"/>
    </location>
</feature>
<dbReference type="NCBIfam" id="TIGR04131">
    <property type="entry name" value="Bac_Flav_CTERM"/>
    <property type="match status" value="1"/>
</dbReference>
<evidence type="ECO:0000256" key="1">
    <source>
        <dbReference type="ARBA" id="ARBA00022999"/>
    </source>
</evidence>
<dbReference type="EMBL" id="JAJAPW010000001">
    <property type="protein sequence ID" value="MCB4797818.1"/>
    <property type="molecule type" value="Genomic_DNA"/>
</dbReference>
<keyword evidence="5" id="KW-1185">Reference proteome</keyword>
<dbReference type="InterPro" id="IPR013783">
    <property type="entry name" value="Ig-like_fold"/>
</dbReference>
<organism evidence="4 5">
    <name type="scientific">Neotamlana laminarinivorans</name>
    <dbReference type="NCBI Taxonomy" id="2883124"/>
    <lineage>
        <taxon>Bacteria</taxon>
        <taxon>Pseudomonadati</taxon>
        <taxon>Bacteroidota</taxon>
        <taxon>Flavobacteriia</taxon>
        <taxon>Flavobacteriales</taxon>
        <taxon>Flavobacteriaceae</taxon>
        <taxon>Neotamlana</taxon>
    </lineage>
</organism>
<dbReference type="InterPro" id="IPR057078">
    <property type="entry name" value="HYR-4C"/>
</dbReference>
<dbReference type="GO" id="GO:0001784">
    <property type="term" value="F:phosphotyrosine residue binding"/>
    <property type="evidence" value="ECO:0007669"/>
    <property type="project" value="TreeGrafter"/>
</dbReference>
<feature type="domain" description="HYR-like" evidence="3">
    <location>
        <begin position="1062"/>
        <end position="1131"/>
    </location>
</feature>
<dbReference type="RefSeq" id="WP_226540808.1">
    <property type="nucleotide sequence ID" value="NZ_JAJAPW010000001.1"/>
</dbReference>
<dbReference type="Proteomes" id="UP001139199">
    <property type="component" value="Unassembled WGS sequence"/>
</dbReference>
<dbReference type="InterPro" id="IPR051846">
    <property type="entry name" value="SH2_domain_adapters"/>
</dbReference>
<dbReference type="Pfam" id="PF13585">
    <property type="entry name" value="CHU_C"/>
    <property type="match status" value="1"/>
</dbReference>
<sequence length="1744" mass="186768">MKNKYNYISLNKLKIFSVWIIIFIIKFTNAQQAPSIQTGVTFQWMAAQPLTTSEAEIESVTINGVLYNTFVVPSEYELTRLGPDGNANNKIIENGITLANSSADPNWNILALEAFKDKNLNHIFDASGNGANICNDFDALETTYAQKQTIFYENPIPSNDGGVLAVTEKGGNNCYYIEVWGTPVGGGPEQKLGQTFVRNSGDYYGSGFAAPNTGSDYWKSGRQNHNGQSIAIALFYLNNLAPTGSLITKIEFVGATRDHGDGKFFLLQKYAVDQQLIECLDETYNGDLKVINNEPTNSTYTLISGPSSPGESFNFNTDGTYTYEPSQGFIGDVSFTYQLCLPDPNTDVCDLGTVILSYVDLPPEPSYEIDCTGGDDNFTLTITNPLNTDSDPNQYEYSIDGINYQASPIFSGLLEGTYTITVKSTYTDCVRTAASDAELVNDIEAPTGTAPSGETGVNLCMDDAESTYPFETTSIASNYSDYCSENLTINLINTVLSGDNCAWTLTYTYDVIDSSGNKLENETIVYSGSDQSAPTGSAPMGQSDINLCSADAISNTPFSDTIIASYYSDNCSNVTITLKNTELNGNDCSWSLKYTYDVLDECGNKLENESITHTGGNQTPLSFLSEASDFTVECNGDNSEDLQNWINNHGGATINSTCSSITWSDDYSDIDIDCGIAGTGMVTFTATDSCGNSISSSATFTVEDTTAPIIDIEASDLTVECDGSGNTSDINNWLTSNGGASASDNCSSVTWTNDYSALSDECGATGSTTVTFTATDACGNETITTATFTVEDTTAPIIDINANDLTVECDGSGNTSDINNWLTSNGGASASDNCSSVTWTNDYTALSDDCGSTGSTIVTFTATDDCGNTTTTTATFTIVDTTAPSINTQANNIVVECDGSGNNNDIQDWLNNNGGAVASDECSTITWTNNYDGTTSDCANAITVTFTATDECGNSSTTSATYAIEDTTPPTLNSLASDLTVECDGEGNISEFNTWLTNNGGASASDDCSAITWSNNYTSFSDECGTTGSATVTFTATDSCGNENKTTATFTIQDTTAPELPEAPADITYECIEDVPNPETLTATDSCSGDYTITGTDIIDETDSCNIIITRTWTFTDSCNNTSSVSQTITVKDTTPPVLVLPNNVSAECSNDLSPISFGSATATDNCDTNPIITFSDVITNGSCSGTYSITRTWMATDSCNNTTTADQTISVSDTTAPEFDQTELPQDVTVECDAIPETITLTATDNCSEATVTLDEEIISGNCEQNYTIIRTYTATDECGLTRTHIQTITVQDTTPPEFVELLPLANIVVECDAVPTPEILTATDTCSSATVTVNDTRTDGTCENNYTLARTWIATDACGLTTSFTQNIVVQDTTAPTFNESLPRDITVECNEIPEAENLTASDNCGSATVTVEDTITNGNCPSSYIITRVWIATDECGLTSNHIQTITVQDTTAPQLASPFDETLDISCTDIPDIPNLEFSDNCSENLTVNYEEESSFEDNVFEDYVITRTWTVIDECANQAIFTQTLNVTLDEIYSEIVAQDVCYDNGAVNLDDTLTSDINLNGTWEIIEGNTNATLTGNIFDPTNLQLSEDFLPESGGIDYRFRYTTTDQGCLSVTEVTMNVHADCVVLPCGENDIKISKAITPNGDGYNDTFDIEGIDLCGFVAEVKIFNRWGALVFESNNYTLGSTETSGAHGDWDGSSPNSSVGTSGKLPNGTYYYIIKLRDSGLNALTGPIYLGTK</sequence>
<name>A0A9X1L0I6_9FLAO</name>
<gene>
    <name evidence="4" type="ORF">LG649_03120</name>
</gene>
<reference evidence="4" key="1">
    <citation type="submission" date="2021-10" db="EMBL/GenBank/DDBJ databases">
        <title>Tamlana sargassums sp. nov., and Tamlana laminarinivorans sp. nov., two new bacteria isolated from the brown alga.</title>
        <authorList>
            <person name="Li J."/>
        </authorList>
    </citation>
    <scope>NUCLEOTIDE SEQUENCE</scope>
    <source>
        <strain evidence="4">PT2-4</strain>
    </source>
</reference>
<dbReference type="PANTHER" id="PTHR15127">
    <property type="entry name" value="HEAVYWEIGHT, ISOFORM A"/>
    <property type="match status" value="1"/>
</dbReference>
<proteinExistence type="predicted"/>
<evidence type="ECO:0000256" key="2">
    <source>
        <dbReference type="SAM" id="MobiDB-lite"/>
    </source>
</evidence>
<dbReference type="PANTHER" id="PTHR15127:SF32">
    <property type="entry name" value="HEAVYWEIGHT, ISOFORM A"/>
    <property type="match status" value="1"/>
</dbReference>
<evidence type="ECO:0000313" key="4">
    <source>
        <dbReference type="EMBL" id="MCB4797818.1"/>
    </source>
</evidence>
<keyword evidence="1" id="KW-0727">SH2 domain</keyword>
<evidence type="ECO:0000259" key="3">
    <source>
        <dbReference type="Pfam" id="PF23237"/>
    </source>
</evidence>